<evidence type="ECO:0000313" key="2">
    <source>
        <dbReference type="Proteomes" id="UP000194948"/>
    </source>
</evidence>
<dbReference type="EMBL" id="CP147244">
    <property type="protein sequence ID" value="WYK01019.1"/>
    <property type="molecule type" value="Genomic_DNA"/>
</dbReference>
<name>A0AAQ3W996_9ENTE</name>
<reference evidence="1 2" key="2">
    <citation type="submission" date="2024-03" db="EMBL/GenBank/DDBJ databases">
        <title>The Genome Sequence of Enterococcus sp. DIV0205d.</title>
        <authorList>
            <consortium name="The Broad Institute Genomics Platform"/>
            <consortium name="The Broad Institute Microbial Omics Core"/>
            <consortium name="The Broad Institute Genomic Center for Infectious Diseases"/>
            <person name="Earl A."/>
            <person name="Manson A."/>
            <person name="Gilmore M."/>
            <person name="Schwartman J."/>
            <person name="Shea T."/>
            <person name="Abouelleil A."/>
            <person name="Cao P."/>
            <person name="Chapman S."/>
            <person name="Cusick C."/>
            <person name="Young S."/>
            <person name="Neafsey D."/>
            <person name="Nusbaum C."/>
            <person name="Birren B."/>
        </authorList>
    </citation>
    <scope>NUCLEOTIDE SEQUENCE [LARGE SCALE GENOMIC DNA]</scope>
    <source>
        <strain evidence="1 2">7F3_DIV0205</strain>
    </source>
</reference>
<keyword evidence="2" id="KW-1185">Reference proteome</keyword>
<protein>
    <recommendedName>
        <fullName evidence="3">MucBP domain-containing protein</fullName>
    </recommendedName>
</protein>
<gene>
    <name evidence="1" type="ORF">A5821_002145</name>
</gene>
<organism evidence="1 2">
    <name type="scientific">Candidatus Enterococcus palustris</name>
    <dbReference type="NCBI Taxonomy" id="1834189"/>
    <lineage>
        <taxon>Bacteria</taxon>
        <taxon>Bacillati</taxon>
        <taxon>Bacillota</taxon>
        <taxon>Bacilli</taxon>
        <taxon>Lactobacillales</taxon>
        <taxon>Enterococcaceae</taxon>
        <taxon>Enterococcus</taxon>
    </lineage>
</organism>
<proteinExistence type="predicted"/>
<sequence>MSKKKKIKIWLLLGIVFLGIYAFNQAFSSKSSIKADFDARQQIKESITKENCLIVTQNEEFPDITTKSGRNQVLSKKNIPSPEKDFSYEYSDSQGKTINPNSTEVGYQEIYVKITNKQTKVNKYILIPVTVADETMTLLAENKVVLQVDDSQGQMLFQVKEVENKSPKELQQFVMERTKARAWKADTGEELSVRVSSTTIDPSTVGNYKATLEVTLSKEIPVIQMEKDVIVQENERILNPAPATRVEDGITWIEINSRDDVSMQNDFEKGTFKIKSGTRNMNAFKSDSLEIVPVYMGYRLDDGIGSMFGRLVATPTFIPSKNGSLLPSISERGGIGTTYRSSDGKRFKTETLDWANQLKYIHEVTIAPNQSYRVQTRIENVSAATVNLGFINKGMVGAGGISFATNYFLTSLGNGRGIRGQFTKDIDQNQTVFAIDFKPRVADPYTYWDTKESMLAKDWIEFNKTALKPGMETNKIRSGENIFDKKGIAYYYSAGVPEKPVASGGSVSATWDLFFGEALPYISIAVEPEEYNVYQDTPNQEFKYNYTLGNIPTVDDYGTMTITYPDDSKENKPFTGRDLTGAITLPRSKLPTQLNDRPGTIKTYETSVLAINEAPGVWQGLPSEDKYLNLNVYNLGGTPIAQIIKKDSAWNKTADSLIKDPVILPGHKASFDYVDKTKPVDSSKVGLQFAEIRMTDTNEPSRTAIIKVPVMVMDGTIPTTGLMVGANDFSIDKSQLTGLTDEQLKNLILKESNAVGWEVSTGLTEGIDLSVSATTLTNSPDITKKYTATIKATKDSLVKEAKINITVTAKSNLKIRFVDEKGEDVASPIDLQKNVASKVDLTKEDAVLAAIKEQTDLGYLVTERPENETAYPIAEMDQTIYYRFKTESKLTVEFINGKNDVLNSVELTEKIGRKVDLTKEIAVQTILTALKGKGYVLLESPENEVAYPMTNNDTQKVVYRFKTESQLTVKFVNEDNSIIDSKDTIELVKEIGVPIDLTQEVGVKEKIDKYKGKRYVLIESPTPEIAYPITADDQTIFYKFQTKSKLIINFIDENNDMLKTLELTKEIGVPVDLSKNLDVMKVLEGLKIDNRVLEQRPLNETSYPIDGTNEPVYYRFRSNSKLIIKFVNVNDDSELLKPSVELMKRIGSNVNIREEADVAAVIKELEDVDHYELIAFPKGDTDFTVTSAAERELSYIFEVEADFNVQFVDEENTVIETLPLIRRIGSLDLSKDSDILAAIKSLEGMNYEVIKRPPNETNYPIRPVTESAIYRVKKMEVPVKIRFVNEDGVDIDNVDPINSTAIIGSILDLKVFETEIQKRLKLLEAEHYELVESPVDQQTITEPLELFYRFKGSLFISSFPETLDFGDKYLTSKLIKGEQPKYNQDLIIKDTRKNKSAWKLSATLETPLTSAENASEVIRNVFYYRTGQGANDKIQLLEGQTEPIEVGNTTTGEYNISDKWTQNKTGLELSVYSNKVYQTGKYTASILWQVEETP</sequence>
<evidence type="ECO:0000313" key="1">
    <source>
        <dbReference type="EMBL" id="WYK01019.1"/>
    </source>
</evidence>
<accession>A0AAQ3W996</accession>
<dbReference type="RefSeq" id="WP_086314563.1">
    <property type="nucleotide sequence ID" value="NZ_CP147244.1"/>
</dbReference>
<dbReference type="Proteomes" id="UP000194948">
    <property type="component" value="Chromosome"/>
</dbReference>
<evidence type="ECO:0008006" key="3">
    <source>
        <dbReference type="Google" id="ProtNLM"/>
    </source>
</evidence>
<reference evidence="2" key="1">
    <citation type="submission" date="2017-05" db="EMBL/GenBank/DDBJ databases">
        <title>The Genome Sequence of EEnterococcus faecalis 9F2_4866.</title>
        <authorList>
            <consortium name="The Broad Institute Genomics Platform"/>
            <consortium name="The Broad Institute Genomic Center for Infectious Diseases"/>
            <person name="Earl A."/>
            <person name="Manson A."/>
            <person name="Schwartman J."/>
            <person name="Gilmore M."/>
            <person name="Abouelleil A."/>
            <person name="Cao P."/>
            <person name="Chapman S."/>
            <person name="Cusick C."/>
            <person name="Shea T."/>
            <person name="Young S."/>
            <person name="Neafsey D."/>
            <person name="Nusbaum C."/>
            <person name="Birren B."/>
        </authorList>
    </citation>
    <scope>NUCLEOTIDE SEQUENCE [LARGE SCALE GENOMIC DNA]</scope>
    <source>
        <strain evidence="2">7F3_DIV0205</strain>
    </source>
</reference>